<dbReference type="PANTHER" id="PTHR33164:SF99">
    <property type="entry name" value="MARR FAMILY REGULATORY PROTEIN"/>
    <property type="match status" value="1"/>
</dbReference>
<comment type="caution">
    <text evidence="3">The sequence shown here is derived from an EMBL/GenBank/DDBJ whole genome shotgun (WGS) entry which is preliminary data.</text>
</comment>
<dbReference type="PROSITE" id="PS50995">
    <property type="entry name" value="HTH_MARR_2"/>
    <property type="match status" value="1"/>
</dbReference>
<dbReference type="InterPro" id="IPR036388">
    <property type="entry name" value="WH-like_DNA-bd_sf"/>
</dbReference>
<accession>A0ABP8YJQ1</accession>
<dbReference type="Gene3D" id="1.10.10.10">
    <property type="entry name" value="Winged helix-like DNA-binding domain superfamily/Winged helix DNA-binding domain"/>
    <property type="match status" value="1"/>
</dbReference>
<dbReference type="SUPFAM" id="SSF46785">
    <property type="entry name" value="Winged helix' DNA-binding domain"/>
    <property type="match status" value="1"/>
</dbReference>
<organism evidence="3 4">
    <name type="scientific">Nocardioides endophyticus</name>
    <dbReference type="NCBI Taxonomy" id="1353775"/>
    <lineage>
        <taxon>Bacteria</taxon>
        <taxon>Bacillati</taxon>
        <taxon>Actinomycetota</taxon>
        <taxon>Actinomycetes</taxon>
        <taxon>Propionibacteriales</taxon>
        <taxon>Nocardioidaceae</taxon>
        <taxon>Nocardioides</taxon>
    </lineage>
</organism>
<evidence type="ECO:0000259" key="2">
    <source>
        <dbReference type="PROSITE" id="PS50995"/>
    </source>
</evidence>
<proteinExistence type="predicted"/>
<dbReference type="SMART" id="SM00347">
    <property type="entry name" value="HTH_MARR"/>
    <property type="match status" value="1"/>
</dbReference>
<dbReference type="InterPro" id="IPR039422">
    <property type="entry name" value="MarR/SlyA-like"/>
</dbReference>
<dbReference type="InterPro" id="IPR036390">
    <property type="entry name" value="WH_DNA-bd_sf"/>
</dbReference>
<evidence type="ECO:0000313" key="3">
    <source>
        <dbReference type="EMBL" id="GAA4732298.1"/>
    </source>
</evidence>
<sequence>MVRHTTDSPPYTARVTDSGDGQTGWLDEGEQRSWRALIMGMTLLLDRLDDDLRRNCDLSLVEYEILVRLSESEGRQMRMAQLADALAHSRSRVTHTITRMERSGLVVRSSSPEDGRGVVASMTDSGYDLLVRMAPIHVGGVREHLVDLASREDFAALGRVMDAVSDNLIAGHPEMEIRDAQRT</sequence>
<evidence type="ECO:0000256" key="1">
    <source>
        <dbReference type="SAM" id="MobiDB-lite"/>
    </source>
</evidence>
<dbReference type="Pfam" id="PF01047">
    <property type="entry name" value="MarR"/>
    <property type="match status" value="1"/>
</dbReference>
<keyword evidence="4" id="KW-1185">Reference proteome</keyword>
<dbReference type="Proteomes" id="UP001499882">
    <property type="component" value="Unassembled WGS sequence"/>
</dbReference>
<protein>
    <recommendedName>
        <fullName evidence="2">HTH marR-type domain-containing protein</fullName>
    </recommendedName>
</protein>
<dbReference type="EMBL" id="BAABKN010000009">
    <property type="protein sequence ID" value="GAA4732298.1"/>
    <property type="molecule type" value="Genomic_DNA"/>
</dbReference>
<evidence type="ECO:0000313" key="4">
    <source>
        <dbReference type="Proteomes" id="UP001499882"/>
    </source>
</evidence>
<name>A0ABP8YJQ1_9ACTN</name>
<reference evidence="4" key="1">
    <citation type="journal article" date="2019" name="Int. J. Syst. Evol. Microbiol.">
        <title>The Global Catalogue of Microorganisms (GCM) 10K type strain sequencing project: providing services to taxonomists for standard genome sequencing and annotation.</title>
        <authorList>
            <consortium name="The Broad Institute Genomics Platform"/>
            <consortium name="The Broad Institute Genome Sequencing Center for Infectious Disease"/>
            <person name="Wu L."/>
            <person name="Ma J."/>
        </authorList>
    </citation>
    <scope>NUCLEOTIDE SEQUENCE [LARGE SCALE GENOMIC DNA]</scope>
    <source>
        <strain evidence="4">JCM 18532</strain>
    </source>
</reference>
<gene>
    <name evidence="3" type="ORF">GCM10023350_14590</name>
</gene>
<feature type="domain" description="HTH marR-type" evidence="2">
    <location>
        <begin position="31"/>
        <end position="166"/>
    </location>
</feature>
<feature type="region of interest" description="Disordered" evidence="1">
    <location>
        <begin position="1"/>
        <end position="26"/>
    </location>
</feature>
<dbReference type="InterPro" id="IPR000835">
    <property type="entry name" value="HTH_MarR-typ"/>
</dbReference>
<dbReference type="PANTHER" id="PTHR33164">
    <property type="entry name" value="TRANSCRIPTIONAL REGULATOR, MARR FAMILY"/>
    <property type="match status" value="1"/>
</dbReference>